<evidence type="ECO:0000256" key="2">
    <source>
        <dbReference type="SAM" id="SignalP"/>
    </source>
</evidence>
<keyword evidence="2" id="KW-0732">Signal</keyword>
<dbReference type="InterPro" id="IPR025341">
    <property type="entry name" value="DUF4247"/>
</dbReference>
<dbReference type="RefSeq" id="WP_365272605.1">
    <property type="nucleotide sequence ID" value="NZ_JBJVMW010000016.1"/>
</dbReference>
<feature type="chain" id="PRO_5047032384" evidence="2">
    <location>
        <begin position="25"/>
        <end position="137"/>
    </location>
</feature>
<evidence type="ECO:0000256" key="1">
    <source>
        <dbReference type="SAM" id="MobiDB-lite"/>
    </source>
</evidence>
<organism evidence="3 4">
    <name type="scientific">Streptomyces galilaeus</name>
    <dbReference type="NCBI Taxonomy" id="33899"/>
    <lineage>
        <taxon>Bacteria</taxon>
        <taxon>Bacillati</taxon>
        <taxon>Actinomycetota</taxon>
        <taxon>Actinomycetes</taxon>
        <taxon>Kitasatosporales</taxon>
        <taxon>Streptomycetaceae</taxon>
        <taxon>Streptomyces</taxon>
    </lineage>
</organism>
<gene>
    <name evidence="3" type="ORF">ACKI1S_33190</name>
</gene>
<accession>A0ABW9ISH9</accession>
<comment type="caution">
    <text evidence="3">The sequence shown here is derived from an EMBL/GenBank/DDBJ whole genome shotgun (WGS) entry which is preliminary data.</text>
</comment>
<feature type="region of interest" description="Disordered" evidence="1">
    <location>
        <begin position="118"/>
        <end position="137"/>
    </location>
</feature>
<evidence type="ECO:0000313" key="3">
    <source>
        <dbReference type="EMBL" id="MFM9650992.1"/>
    </source>
</evidence>
<proteinExistence type="predicted"/>
<reference evidence="3 4" key="1">
    <citation type="submission" date="2024-12" db="EMBL/GenBank/DDBJ databases">
        <title>Forecasting of Potato common scab and diversities of Pathogenic streptomyces spp. in china.</title>
        <authorList>
            <person name="Handique U."/>
            <person name="Wu J."/>
        </authorList>
    </citation>
    <scope>NUCLEOTIDE SEQUENCE [LARGE SCALE GENOMIC DNA]</scope>
    <source>
        <strain evidence="3 4">ZRIMU1585</strain>
    </source>
</reference>
<dbReference type="Proteomes" id="UP001631993">
    <property type="component" value="Unassembled WGS sequence"/>
</dbReference>
<dbReference type="Pfam" id="PF14042">
    <property type="entry name" value="DUF4247"/>
    <property type="match status" value="1"/>
</dbReference>
<sequence length="137" mass="14705">MKSARLVRAAVTAVLAAALLTACSSDGDGNGNNGVPRGWIRQQYTESGADWVVPGKSPVSVADAVHGHRPALDRASGESMEFLRYGDDMVTVSPYQSGSRIEIEDYRGGYHRHSRHLTYWPSPDSDSFRGGGPGEGK</sequence>
<evidence type="ECO:0000313" key="4">
    <source>
        <dbReference type="Proteomes" id="UP001631993"/>
    </source>
</evidence>
<name>A0ABW9ISH9_STRGJ</name>
<protein>
    <submittedName>
        <fullName evidence="3">DUF4247 domain-containing protein</fullName>
    </submittedName>
</protein>
<dbReference type="PROSITE" id="PS51257">
    <property type="entry name" value="PROKAR_LIPOPROTEIN"/>
    <property type="match status" value="1"/>
</dbReference>
<dbReference type="EMBL" id="JBJVNE010000019">
    <property type="protein sequence ID" value="MFM9650992.1"/>
    <property type="molecule type" value="Genomic_DNA"/>
</dbReference>
<feature type="signal peptide" evidence="2">
    <location>
        <begin position="1"/>
        <end position="24"/>
    </location>
</feature>
<keyword evidence="4" id="KW-1185">Reference proteome</keyword>